<gene>
    <name evidence="6" type="ORF">BSYN_09290</name>
</gene>
<keyword evidence="7" id="KW-1185">Reference proteome</keyword>
<evidence type="ECO:0000256" key="2">
    <source>
        <dbReference type="ARBA" id="ARBA00023004"/>
    </source>
</evidence>
<evidence type="ECO:0000259" key="5">
    <source>
        <dbReference type="PROSITE" id="PS51379"/>
    </source>
</evidence>
<dbReference type="InterPro" id="IPR001080">
    <property type="entry name" value="3Fe4S_ferredoxin"/>
</dbReference>
<keyword evidence="4" id="KW-0813">Transport</keyword>
<dbReference type="InterPro" id="IPR017900">
    <property type="entry name" value="4Fe4S_Fe_S_CS"/>
</dbReference>
<evidence type="ECO:0000313" key="6">
    <source>
        <dbReference type="EMBL" id="BEG98664.1"/>
    </source>
</evidence>
<feature type="domain" description="4Fe-4S ferredoxin-type" evidence="5">
    <location>
        <begin position="4"/>
        <end position="34"/>
    </location>
</feature>
<reference evidence="6 7" key="1">
    <citation type="submission" date="2023-04" db="EMBL/GenBank/DDBJ databases">
        <title>Draft genome sequence of acteroides sedimenti strain YN3PY1.</title>
        <authorList>
            <person name="Yoshida N."/>
        </authorList>
    </citation>
    <scope>NUCLEOTIDE SEQUENCE [LARGE SCALE GENOMIC DNA]</scope>
    <source>
        <strain evidence="6 7">YN3PY1</strain>
    </source>
</reference>
<name>A0ABN6Z952_9BACE</name>
<organism evidence="6 7">
    <name type="scientific">Bacteroides sedimenti</name>
    <dbReference type="NCBI Taxonomy" id="2136147"/>
    <lineage>
        <taxon>Bacteria</taxon>
        <taxon>Pseudomonadati</taxon>
        <taxon>Bacteroidota</taxon>
        <taxon>Bacteroidia</taxon>
        <taxon>Bacteroidales</taxon>
        <taxon>Bacteroidaceae</taxon>
        <taxon>Bacteroides</taxon>
    </lineage>
</organism>
<evidence type="ECO:0000256" key="4">
    <source>
        <dbReference type="RuleBase" id="RU368020"/>
    </source>
</evidence>
<keyword evidence="4" id="KW-0249">Electron transport</keyword>
<dbReference type="RefSeq" id="WP_353333784.1">
    <property type="nucleotide sequence ID" value="NZ_AP028055.1"/>
</dbReference>
<keyword evidence="3 4" id="KW-0411">Iron-sulfur</keyword>
<evidence type="ECO:0000256" key="1">
    <source>
        <dbReference type="ARBA" id="ARBA00022723"/>
    </source>
</evidence>
<keyword evidence="1 4" id="KW-0479">Metal-binding</keyword>
<dbReference type="PRINTS" id="PR00352">
    <property type="entry name" value="3FE4SFRDOXIN"/>
</dbReference>
<dbReference type="Proteomes" id="UP001496674">
    <property type="component" value="Chromosome"/>
</dbReference>
<dbReference type="SUPFAM" id="SSF54862">
    <property type="entry name" value="4Fe-4S ferredoxins"/>
    <property type="match status" value="1"/>
</dbReference>
<dbReference type="EMBL" id="AP028055">
    <property type="protein sequence ID" value="BEG98664.1"/>
    <property type="molecule type" value="Genomic_DNA"/>
</dbReference>
<keyword evidence="2 4" id="KW-0408">Iron</keyword>
<dbReference type="PROSITE" id="PS51379">
    <property type="entry name" value="4FE4S_FER_2"/>
    <property type="match status" value="1"/>
</dbReference>
<dbReference type="Pfam" id="PF13370">
    <property type="entry name" value="Fer4_13"/>
    <property type="match status" value="1"/>
</dbReference>
<protein>
    <recommendedName>
        <fullName evidence="4">Ferredoxin</fullName>
    </recommendedName>
</protein>
<evidence type="ECO:0000256" key="3">
    <source>
        <dbReference type="ARBA" id="ARBA00023014"/>
    </source>
</evidence>
<dbReference type="Gene3D" id="3.30.70.20">
    <property type="match status" value="1"/>
</dbReference>
<accession>A0ABN6Z952</accession>
<comment type="function">
    <text evidence="4">Ferredoxins are iron-sulfur proteins that transfer electrons in a wide variety of metabolic reactions.</text>
</comment>
<evidence type="ECO:0000313" key="7">
    <source>
        <dbReference type="Proteomes" id="UP001496674"/>
    </source>
</evidence>
<proteinExistence type="predicted"/>
<sequence>MAIKKVWLDESENECISCGACEVACPEVFEVPDKMIVKSGVDFSQFESEILDAVDSCPSEVIKYEMTDDE</sequence>
<dbReference type="InterPro" id="IPR017896">
    <property type="entry name" value="4Fe4S_Fe-S-bd"/>
</dbReference>
<dbReference type="PROSITE" id="PS00198">
    <property type="entry name" value="4FE4S_FER_1"/>
    <property type="match status" value="1"/>
</dbReference>